<proteinExistence type="predicted"/>
<evidence type="ECO:0000313" key="2">
    <source>
        <dbReference type="EMBL" id="CAJ1973470.1"/>
    </source>
</evidence>
<protein>
    <submittedName>
        <fullName evidence="2">Uncharacterized protein</fullName>
    </submittedName>
</protein>
<dbReference type="EMBL" id="OY731406">
    <property type="protein sequence ID" value="CAJ1973470.1"/>
    <property type="molecule type" value="Genomic_DNA"/>
</dbReference>
<evidence type="ECO:0000256" key="1">
    <source>
        <dbReference type="SAM" id="Phobius"/>
    </source>
</evidence>
<dbReference type="Gramene" id="rna-AYBTSS11_LOCUS25531">
    <property type="protein sequence ID" value="CAJ1973470.1"/>
    <property type="gene ID" value="gene-AYBTSS11_LOCUS25531"/>
</dbReference>
<name>A0AA86T3R5_9FABA</name>
<reference evidence="2" key="1">
    <citation type="submission" date="2023-10" db="EMBL/GenBank/DDBJ databases">
        <authorList>
            <person name="Domelevo Entfellner J.-B."/>
        </authorList>
    </citation>
    <scope>NUCLEOTIDE SEQUENCE</scope>
</reference>
<feature type="transmembrane region" description="Helical" evidence="1">
    <location>
        <begin position="130"/>
        <end position="149"/>
    </location>
</feature>
<gene>
    <name evidence="2" type="ORF">AYBTSS11_LOCUS25531</name>
</gene>
<dbReference type="AlphaFoldDB" id="A0AA86T3R5"/>
<keyword evidence="3" id="KW-1185">Reference proteome</keyword>
<dbReference type="Proteomes" id="UP001189624">
    <property type="component" value="Chromosome 9"/>
</dbReference>
<organism evidence="2 3">
    <name type="scientific">Sphenostylis stenocarpa</name>
    <dbReference type="NCBI Taxonomy" id="92480"/>
    <lineage>
        <taxon>Eukaryota</taxon>
        <taxon>Viridiplantae</taxon>
        <taxon>Streptophyta</taxon>
        <taxon>Embryophyta</taxon>
        <taxon>Tracheophyta</taxon>
        <taxon>Spermatophyta</taxon>
        <taxon>Magnoliopsida</taxon>
        <taxon>eudicotyledons</taxon>
        <taxon>Gunneridae</taxon>
        <taxon>Pentapetalae</taxon>
        <taxon>rosids</taxon>
        <taxon>fabids</taxon>
        <taxon>Fabales</taxon>
        <taxon>Fabaceae</taxon>
        <taxon>Papilionoideae</taxon>
        <taxon>50 kb inversion clade</taxon>
        <taxon>NPAAA clade</taxon>
        <taxon>indigoferoid/millettioid clade</taxon>
        <taxon>Phaseoleae</taxon>
        <taxon>Sphenostylis</taxon>
    </lineage>
</organism>
<evidence type="ECO:0000313" key="3">
    <source>
        <dbReference type="Proteomes" id="UP001189624"/>
    </source>
</evidence>
<keyword evidence="1" id="KW-1133">Transmembrane helix</keyword>
<keyword evidence="1" id="KW-0812">Transmembrane</keyword>
<keyword evidence="1" id="KW-0472">Membrane</keyword>
<sequence length="158" mass="17698">MRVKREEAWKSGTRLRLVIGFIELAMSCKAGFGDITRDSDGKWMMMSSSGFRVLRMISKSDLRKKLGIGPGDEWVKLVEIIGIRANSGESNALFSLFVSPFSQPFVLFTFSHPAPLSRFRLVYCNVRHVTASIALFFVSFALSIVTALTEPRFLKGVL</sequence>
<accession>A0AA86T3R5</accession>